<dbReference type="InterPro" id="IPR042197">
    <property type="entry name" value="Apaf_helical"/>
</dbReference>
<gene>
    <name evidence="10" type="ORF">Ddye_011983</name>
</gene>
<dbReference type="Pfam" id="PF18052">
    <property type="entry name" value="Rx_N"/>
    <property type="match status" value="1"/>
</dbReference>
<keyword evidence="3" id="KW-0611">Plant defense</keyword>
<dbReference type="PANTHER" id="PTHR36766:SF61">
    <property type="entry name" value="NB-ARC DOMAIN DISEASE RESISTANCE PROTEIN"/>
    <property type="match status" value="1"/>
</dbReference>
<dbReference type="PROSITE" id="PS51450">
    <property type="entry name" value="LRR"/>
    <property type="match status" value="1"/>
</dbReference>
<dbReference type="GO" id="GO:0005524">
    <property type="term" value="F:ATP binding"/>
    <property type="evidence" value="ECO:0007669"/>
    <property type="project" value="UniProtKB-KW"/>
</dbReference>
<evidence type="ECO:0000259" key="6">
    <source>
        <dbReference type="Pfam" id="PF00931"/>
    </source>
</evidence>
<reference evidence="10" key="1">
    <citation type="journal article" date="2023" name="Plant J.">
        <title>Genome sequences and population genomics provide insights into the demographic history, inbreeding, and mutation load of two 'living fossil' tree species of Dipteronia.</title>
        <authorList>
            <person name="Feng Y."/>
            <person name="Comes H.P."/>
            <person name="Chen J."/>
            <person name="Zhu S."/>
            <person name="Lu R."/>
            <person name="Zhang X."/>
            <person name="Li P."/>
            <person name="Qiu J."/>
            <person name="Olsen K.M."/>
            <person name="Qiu Y."/>
        </authorList>
    </citation>
    <scope>NUCLEOTIDE SEQUENCE</scope>
    <source>
        <strain evidence="10">KIB01</strain>
    </source>
</reference>
<dbReference type="AlphaFoldDB" id="A0AAD9X3L0"/>
<keyword evidence="5" id="KW-0175">Coiled coil</keyword>
<dbReference type="FunFam" id="1.10.10.10:FF:000322">
    <property type="entry name" value="Probable disease resistance protein At1g63360"/>
    <property type="match status" value="1"/>
</dbReference>
<feature type="domain" description="Disease resistance R13L4/SHOC-2-like LRR" evidence="9">
    <location>
        <begin position="539"/>
        <end position="762"/>
    </location>
</feature>
<dbReference type="GO" id="GO:0006952">
    <property type="term" value="P:defense response"/>
    <property type="evidence" value="ECO:0007669"/>
    <property type="project" value="UniProtKB-KW"/>
</dbReference>
<evidence type="ECO:0000256" key="5">
    <source>
        <dbReference type="SAM" id="Coils"/>
    </source>
</evidence>
<accession>A0AAD9X3L0</accession>
<organism evidence="10 11">
    <name type="scientific">Dipteronia dyeriana</name>
    <dbReference type="NCBI Taxonomy" id="168575"/>
    <lineage>
        <taxon>Eukaryota</taxon>
        <taxon>Viridiplantae</taxon>
        <taxon>Streptophyta</taxon>
        <taxon>Embryophyta</taxon>
        <taxon>Tracheophyta</taxon>
        <taxon>Spermatophyta</taxon>
        <taxon>Magnoliopsida</taxon>
        <taxon>eudicotyledons</taxon>
        <taxon>Gunneridae</taxon>
        <taxon>Pentapetalae</taxon>
        <taxon>rosids</taxon>
        <taxon>malvids</taxon>
        <taxon>Sapindales</taxon>
        <taxon>Sapindaceae</taxon>
        <taxon>Hippocastanoideae</taxon>
        <taxon>Acereae</taxon>
        <taxon>Dipteronia</taxon>
    </lineage>
</organism>
<evidence type="ECO:0000256" key="2">
    <source>
        <dbReference type="ARBA" id="ARBA00022741"/>
    </source>
</evidence>
<evidence type="ECO:0000256" key="1">
    <source>
        <dbReference type="ARBA" id="ARBA00022737"/>
    </source>
</evidence>
<dbReference type="Gene3D" id="1.10.8.430">
    <property type="entry name" value="Helical domain of apoptotic protease-activating factors"/>
    <property type="match status" value="1"/>
</dbReference>
<dbReference type="InterPro" id="IPR032675">
    <property type="entry name" value="LRR_dom_sf"/>
</dbReference>
<dbReference type="Pfam" id="PF23559">
    <property type="entry name" value="WHD_DRP"/>
    <property type="match status" value="1"/>
</dbReference>
<keyword evidence="1" id="KW-0677">Repeat</keyword>
<feature type="coiled-coil region" evidence="5">
    <location>
        <begin position="39"/>
        <end position="90"/>
    </location>
</feature>
<dbReference type="SUPFAM" id="SSF52058">
    <property type="entry name" value="L domain-like"/>
    <property type="match status" value="1"/>
</dbReference>
<dbReference type="InterPro" id="IPR027417">
    <property type="entry name" value="P-loop_NTPase"/>
</dbReference>
<dbReference type="Gene3D" id="1.10.10.10">
    <property type="entry name" value="Winged helix-like DNA-binding domain superfamily/Winged helix DNA-binding domain"/>
    <property type="match status" value="1"/>
</dbReference>
<dbReference type="GO" id="GO:0043531">
    <property type="term" value="F:ADP binding"/>
    <property type="evidence" value="ECO:0007669"/>
    <property type="project" value="InterPro"/>
</dbReference>
<name>A0AAD9X3L0_9ROSI</name>
<dbReference type="Pfam" id="PF23598">
    <property type="entry name" value="LRR_14"/>
    <property type="match status" value="1"/>
</dbReference>
<feature type="domain" description="NB-ARC" evidence="6">
    <location>
        <begin position="168"/>
        <end position="333"/>
    </location>
</feature>
<dbReference type="Gene3D" id="1.20.5.4130">
    <property type="match status" value="1"/>
</dbReference>
<dbReference type="GO" id="GO:0051707">
    <property type="term" value="P:response to other organism"/>
    <property type="evidence" value="ECO:0007669"/>
    <property type="project" value="UniProtKB-ARBA"/>
</dbReference>
<feature type="domain" description="Disease resistance protein winged helix" evidence="8">
    <location>
        <begin position="417"/>
        <end position="486"/>
    </location>
</feature>
<evidence type="ECO:0000313" key="11">
    <source>
        <dbReference type="Proteomes" id="UP001280121"/>
    </source>
</evidence>
<dbReference type="InterPro" id="IPR058922">
    <property type="entry name" value="WHD_DRP"/>
</dbReference>
<comment type="caution">
    <text evidence="10">The sequence shown here is derived from an EMBL/GenBank/DDBJ whole genome shotgun (WGS) entry which is preliminary data.</text>
</comment>
<dbReference type="InterPro" id="IPR041118">
    <property type="entry name" value="Rx_N"/>
</dbReference>
<evidence type="ECO:0000259" key="9">
    <source>
        <dbReference type="Pfam" id="PF23598"/>
    </source>
</evidence>
<dbReference type="InterPro" id="IPR055414">
    <property type="entry name" value="LRR_R13L4/SHOC2-like"/>
</dbReference>
<protein>
    <submittedName>
        <fullName evidence="10">Uncharacterized protein</fullName>
    </submittedName>
</protein>
<evidence type="ECO:0000256" key="3">
    <source>
        <dbReference type="ARBA" id="ARBA00022821"/>
    </source>
</evidence>
<dbReference type="PANTHER" id="PTHR36766">
    <property type="entry name" value="PLANT BROAD-SPECTRUM MILDEW RESISTANCE PROTEIN RPW8"/>
    <property type="match status" value="1"/>
</dbReference>
<evidence type="ECO:0000259" key="7">
    <source>
        <dbReference type="Pfam" id="PF18052"/>
    </source>
</evidence>
<keyword evidence="2" id="KW-0547">Nucleotide-binding</keyword>
<dbReference type="Proteomes" id="UP001280121">
    <property type="component" value="Unassembled WGS sequence"/>
</dbReference>
<feature type="domain" description="Disease resistance N-terminal" evidence="7">
    <location>
        <begin position="11"/>
        <end position="94"/>
    </location>
</feature>
<dbReference type="Gene3D" id="3.40.50.300">
    <property type="entry name" value="P-loop containing nucleotide triphosphate hydrolases"/>
    <property type="match status" value="1"/>
</dbReference>
<dbReference type="Pfam" id="PF00931">
    <property type="entry name" value="NB-ARC"/>
    <property type="match status" value="1"/>
</dbReference>
<sequence>MDEQQQIVSPIVKILLGNLQSLHKQNIPLGRLCVDNTELKKIEKRLRSFTAVLLDAEKQQLQNNNVRRCLKKLKDACYDAEDALEELEMEQSRSITGKVCDFISSSKSPASLKIKKTRERLDAIKIFVSKFCFEVRVHGDNGNVYRERGIITHSSFVVASHDDVFERDRDKEDIIEKLKQNDDLDVIHILGPRGIGKTTLAKLVYNDKRIDEIFGIKMWVSYPHKYFEKEIIIDLIYSVTGRMENNMEIDRLLEVLRAILKGKKYLLVLDELSLNSIKDWKKLKSLLSVGAKDSKIIISATNQEFLSSRETYRINRLSNEKNLSLFMGYAFKEGKEKNPRLRKIGEEIATKCAGHPLVVKILGSILYFSTDEDDWKYVRDNIKQLGVETETETISILKLGYDLIPLELKQCLICCSVFPKDHGFNNITLIQFWMAHGLLKSDDDEEPESIGMRYINELRRRCLFQDFEQNFDFISFKMHHLVHDLAAETAPDDCFIIGSRMAYYPRKAYRHISVVDANLVQEQLFGNKRTRSILFFEMIRPSQSLIGSCISQHPNLRVLDFRNSDMEVLPESIDKLKHLRYLNLTKNNRIKRLPKSIFMLTSLETLLLGGCKLLEELPRDIRRLVNLRMLVFSSKQRCLPKEGIACLTSLRCLGIVACYNLEYLFQDIDCLQALRTLIIGDCPKLVSLPSGVKDLSSLEKLMLSNSKRSKKSTKCNLKMKMELQSVKPHLRMLCIDGLPEFNEWPQWLLQCSANTLQWLAIKNCPNLEGLPAEPLQTLKSLEVLEIWNCPKFSSFPEDMHGLTAMRELKVRDCPKLSKRCKQDTGEDWPKINHIPKIELHDNPAEINHVPKIELQDNPAEINNIPKIELHDNPAEINHIPPKIELHDNPAEINHIPKIELHDNPKNNWSDELDE</sequence>
<dbReference type="SUPFAM" id="SSF52540">
    <property type="entry name" value="P-loop containing nucleoside triphosphate hydrolases"/>
    <property type="match status" value="1"/>
</dbReference>
<evidence type="ECO:0000256" key="4">
    <source>
        <dbReference type="ARBA" id="ARBA00022840"/>
    </source>
</evidence>
<evidence type="ECO:0000313" key="10">
    <source>
        <dbReference type="EMBL" id="KAK2652127.1"/>
    </source>
</evidence>
<dbReference type="Gene3D" id="3.80.10.10">
    <property type="entry name" value="Ribonuclease Inhibitor"/>
    <property type="match status" value="2"/>
</dbReference>
<dbReference type="InterPro" id="IPR002182">
    <property type="entry name" value="NB-ARC"/>
</dbReference>
<proteinExistence type="predicted"/>
<evidence type="ECO:0000259" key="8">
    <source>
        <dbReference type="Pfam" id="PF23559"/>
    </source>
</evidence>
<keyword evidence="4" id="KW-0067">ATP-binding</keyword>
<keyword evidence="11" id="KW-1185">Reference proteome</keyword>
<dbReference type="InterPro" id="IPR001611">
    <property type="entry name" value="Leu-rich_rpt"/>
</dbReference>
<dbReference type="EMBL" id="JANJYI010000004">
    <property type="protein sequence ID" value="KAK2652127.1"/>
    <property type="molecule type" value="Genomic_DNA"/>
</dbReference>
<dbReference type="PRINTS" id="PR00364">
    <property type="entry name" value="DISEASERSIST"/>
</dbReference>
<dbReference type="InterPro" id="IPR036388">
    <property type="entry name" value="WH-like_DNA-bd_sf"/>
</dbReference>